<feature type="transmembrane region" description="Helical" evidence="4">
    <location>
        <begin position="342"/>
        <end position="365"/>
    </location>
</feature>
<dbReference type="EMBL" id="JASGBH010000011">
    <property type="protein sequence ID" value="MDI9234970.1"/>
    <property type="molecule type" value="Genomic_DNA"/>
</dbReference>
<feature type="transmembrane region" description="Helical" evidence="4">
    <location>
        <begin position="308"/>
        <end position="330"/>
    </location>
</feature>
<dbReference type="SUPFAM" id="SSF103473">
    <property type="entry name" value="MFS general substrate transporter"/>
    <property type="match status" value="1"/>
</dbReference>
<evidence type="ECO:0000256" key="3">
    <source>
        <dbReference type="ARBA" id="ARBA00023136"/>
    </source>
</evidence>
<feature type="transmembrane region" description="Helical" evidence="4">
    <location>
        <begin position="7"/>
        <end position="28"/>
    </location>
</feature>
<dbReference type="RefSeq" id="WP_283225308.1">
    <property type="nucleotide sequence ID" value="NZ_JASGBH010000011.1"/>
</dbReference>
<evidence type="ECO:0000256" key="4">
    <source>
        <dbReference type="SAM" id="Phobius"/>
    </source>
</evidence>
<dbReference type="Proteomes" id="UP001431902">
    <property type="component" value="Unassembled WGS sequence"/>
</dbReference>
<evidence type="ECO:0000259" key="5">
    <source>
        <dbReference type="PROSITE" id="PS50850"/>
    </source>
</evidence>
<dbReference type="InterPro" id="IPR050327">
    <property type="entry name" value="Proton-linked_MCT"/>
</dbReference>
<reference evidence="6" key="1">
    <citation type="submission" date="2023-05" db="EMBL/GenBank/DDBJ databases">
        <title>Limnohabitans sp. strain HM2-2 Genome sequencing and assembly.</title>
        <authorList>
            <person name="Jung Y."/>
        </authorList>
    </citation>
    <scope>NUCLEOTIDE SEQUENCE</scope>
    <source>
        <strain evidence="6">HM2-2</strain>
    </source>
</reference>
<dbReference type="Pfam" id="PF07690">
    <property type="entry name" value="MFS_1"/>
    <property type="match status" value="1"/>
</dbReference>
<dbReference type="InterPro" id="IPR036259">
    <property type="entry name" value="MFS_trans_sf"/>
</dbReference>
<proteinExistence type="predicted"/>
<dbReference type="Gene3D" id="1.20.1250.20">
    <property type="entry name" value="MFS general substrate transporter like domains"/>
    <property type="match status" value="2"/>
</dbReference>
<comment type="caution">
    <text evidence="6">The sequence shown here is derived from an EMBL/GenBank/DDBJ whole genome shotgun (WGS) entry which is preliminary data.</text>
</comment>
<evidence type="ECO:0000256" key="1">
    <source>
        <dbReference type="ARBA" id="ARBA00022692"/>
    </source>
</evidence>
<evidence type="ECO:0000256" key="2">
    <source>
        <dbReference type="ARBA" id="ARBA00022989"/>
    </source>
</evidence>
<feature type="transmembrane region" description="Helical" evidence="4">
    <location>
        <begin position="252"/>
        <end position="272"/>
    </location>
</feature>
<feature type="domain" description="Major facilitator superfamily (MFS) profile" evidence="5">
    <location>
        <begin position="9"/>
        <end position="394"/>
    </location>
</feature>
<feature type="transmembrane region" description="Helical" evidence="4">
    <location>
        <begin position="101"/>
        <end position="121"/>
    </location>
</feature>
<keyword evidence="1 4" id="KW-0812">Transmembrane</keyword>
<dbReference type="PROSITE" id="PS50850">
    <property type="entry name" value="MFS"/>
    <property type="match status" value="1"/>
</dbReference>
<organism evidence="6 7">
    <name type="scientific">Limnohabitans lacus</name>
    <dbReference type="NCBI Taxonomy" id="3045173"/>
    <lineage>
        <taxon>Bacteria</taxon>
        <taxon>Pseudomonadati</taxon>
        <taxon>Pseudomonadota</taxon>
        <taxon>Betaproteobacteria</taxon>
        <taxon>Burkholderiales</taxon>
        <taxon>Comamonadaceae</taxon>
        <taxon>Limnohabitans</taxon>
    </lineage>
</organism>
<feature type="transmembrane region" description="Helical" evidence="4">
    <location>
        <begin position="221"/>
        <end position="240"/>
    </location>
</feature>
<evidence type="ECO:0000313" key="6">
    <source>
        <dbReference type="EMBL" id="MDI9234970.1"/>
    </source>
</evidence>
<dbReference type="InterPro" id="IPR020846">
    <property type="entry name" value="MFS_dom"/>
</dbReference>
<dbReference type="InterPro" id="IPR011701">
    <property type="entry name" value="MFS"/>
</dbReference>
<feature type="transmembrane region" description="Helical" evidence="4">
    <location>
        <begin position="133"/>
        <end position="159"/>
    </location>
</feature>
<sequence>MKETPYAWVVVWATFVCLALIFGVSYSFAAFFESFAAEFSAQRADVSWIFGLSGFVYFVLGAGGGMLADRFGPRIVCSAGMALIALGLLATSWATSLLAVYVSYGLLVGLGIALVYTPSIASVQPWFTTRRGLAGGIASSGVGAGTLLVPVLVALAIGPMPWREAMRSLALGVLVLGLLAAALLRRAPAALTSAASAGPGVGGSASGLTLGETLRSPTFRWLYLAVVLASPVMFIPFAHVSASARDLGLGEAFAVGLVGLIGVGSLVGRFAIGLLADRLGRAQTLVLLQLSMGASYVLWGAAGGQGLLVVFALWFGLSYGSMVSLLPAICMDYFGGRSVAGVVGTLYSGAALGNLLGPVLAGAAFDGSGHYLGVMVVCGVLSLIATWASLKTQRSGQVRY</sequence>
<name>A0ABT6XA11_9BURK</name>
<evidence type="ECO:0000313" key="7">
    <source>
        <dbReference type="Proteomes" id="UP001431902"/>
    </source>
</evidence>
<keyword evidence="3 4" id="KW-0472">Membrane</keyword>
<feature type="transmembrane region" description="Helical" evidence="4">
    <location>
        <begin position="371"/>
        <end position="390"/>
    </location>
</feature>
<keyword evidence="7" id="KW-1185">Reference proteome</keyword>
<feature type="transmembrane region" description="Helical" evidence="4">
    <location>
        <begin position="75"/>
        <end position="95"/>
    </location>
</feature>
<feature type="transmembrane region" description="Helical" evidence="4">
    <location>
        <begin position="165"/>
        <end position="184"/>
    </location>
</feature>
<protein>
    <submittedName>
        <fullName evidence="6">MFS transporter</fullName>
    </submittedName>
</protein>
<dbReference type="PANTHER" id="PTHR11360:SF284">
    <property type="entry name" value="EG:103B4.3 PROTEIN-RELATED"/>
    <property type="match status" value="1"/>
</dbReference>
<accession>A0ABT6XA11</accession>
<gene>
    <name evidence="6" type="ORF">QLQ16_14115</name>
</gene>
<keyword evidence="2 4" id="KW-1133">Transmembrane helix</keyword>
<dbReference type="PANTHER" id="PTHR11360">
    <property type="entry name" value="MONOCARBOXYLATE TRANSPORTER"/>
    <property type="match status" value="1"/>
</dbReference>
<feature type="transmembrane region" description="Helical" evidence="4">
    <location>
        <begin position="284"/>
        <end position="302"/>
    </location>
</feature>
<feature type="transmembrane region" description="Helical" evidence="4">
    <location>
        <begin position="48"/>
        <end position="68"/>
    </location>
</feature>